<evidence type="ECO:0000313" key="1">
    <source>
        <dbReference type="EMBL" id="GAG95472.1"/>
    </source>
</evidence>
<reference evidence="1" key="1">
    <citation type="journal article" date="2014" name="Front. Microbiol.">
        <title>High frequency of phylogenetically diverse reductive dehalogenase-homologous genes in deep subseafloor sedimentary metagenomes.</title>
        <authorList>
            <person name="Kawai M."/>
            <person name="Futagami T."/>
            <person name="Toyoda A."/>
            <person name="Takaki Y."/>
            <person name="Nishi S."/>
            <person name="Hori S."/>
            <person name="Arai W."/>
            <person name="Tsubouchi T."/>
            <person name="Morono Y."/>
            <person name="Uchiyama I."/>
            <person name="Ito T."/>
            <person name="Fujiyama A."/>
            <person name="Inagaki F."/>
            <person name="Takami H."/>
        </authorList>
    </citation>
    <scope>NUCLEOTIDE SEQUENCE</scope>
    <source>
        <strain evidence="1">Expedition CK06-06</strain>
    </source>
</reference>
<sequence>MKIGLFVCDCGRNISGTIDNEYVINYFSQKPEVHVLRDQYLCSESGVNKVIDELTTEKIDRVVIAA</sequence>
<name>X1CRA9_9ZZZZ</name>
<protein>
    <recommendedName>
        <fullName evidence="2">F420-non-reducing hydrogenase iron-sulfur subunit D domain-containing protein</fullName>
    </recommendedName>
</protein>
<evidence type="ECO:0008006" key="2">
    <source>
        <dbReference type="Google" id="ProtNLM"/>
    </source>
</evidence>
<organism evidence="1">
    <name type="scientific">marine sediment metagenome</name>
    <dbReference type="NCBI Taxonomy" id="412755"/>
    <lineage>
        <taxon>unclassified sequences</taxon>
        <taxon>metagenomes</taxon>
        <taxon>ecological metagenomes</taxon>
    </lineage>
</organism>
<dbReference type="AlphaFoldDB" id="X1CRA9"/>
<comment type="caution">
    <text evidence="1">The sequence shown here is derived from an EMBL/GenBank/DDBJ whole genome shotgun (WGS) entry which is preliminary data.</text>
</comment>
<proteinExistence type="predicted"/>
<dbReference type="EMBL" id="BART01022365">
    <property type="protein sequence ID" value="GAG95472.1"/>
    <property type="molecule type" value="Genomic_DNA"/>
</dbReference>
<accession>X1CRA9</accession>
<gene>
    <name evidence="1" type="ORF">S01H4_40954</name>
</gene>
<feature type="non-terminal residue" evidence="1">
    <location>
        <position position="66"/>
    </location>
</feature>